<evidence type="ECO:0000313" key="2">
    <source>
        <dbReference type="Proteomes" id="UP000825078"/>
    </source>
</evidence>
<dbReference type="Proteomes" id="UP000825078">
    <property type="component" value="Chromosome"/>
</dbReference>
<dbReference type="AlphaFoldDB" id="A0AAD1NM94"/>
<dbReference type="EMBL" id="AP024613">
    <property type="protein sequence ID" value="BCV44868.1"/>
    <property type="molecule type" value="Genomic_DNA"/>
</dbReference>
<evidence type="ECO:0000313" key="1">
    <source>
        <dbReference type="EMBL" id="BCV44868.1"/>
    </source>
</evidence>
<sequence length="79" mass="9226">MTRVTGKVAMPKGVYRIKSLRYGYLLQKSPNNPTFAVYLRFCDWGRMAPPFWEADHLRKVPEGEAVMHWKLGSSQQKLR</sequence>
<protein>
    <submittedName>
        <fullName evidence="1">Uncharacterized protein</fullName>
    </submittedName>
</protein>
<proteinExistence type="predicted"/>
<name>A0AAD1NM94_9GAMM</name>
<reference evidence="1" key="1">
    <citation type="submission" date="2021-05" db="EMBL/GenBank/DDBJ databases">
        <title>Molecular characterization for Shewanella algae harboring chromosomal blaOXA-55-like strains isolated from clinical and environment sample.</title>
        <authorList>
            <person name="Ohama Y."/>
            <person name="Aoki K."/>
            <person name="Harada S."/>
            <person name="Moriya K."/>
            <person name="Ishii Y."/>
            <person name="Tateda K."/>
        </authorList>
    </citation>
    <scope>NUCLEOTIDE SEQUENCE</scope>
    <source>
        <strain evidence="1">TUM17379</strain>
    </source>
</reference>
<gene>
    <name evidence="1" type="ORF">TUM17379_18860</name>
</gene>
<organism evidence="1 2">
    <name type="scientific">Shewanella algae</name>
    <dbReference type="NCBI Taxonomy" id="38313"/>
    <lineage>
        <taxon>Bacteria</taxon>
        <taxon>Pseudomonadati</taxon>
        <taxon>Pseudomonadota</taxon>
        <taxon>Gammaproteobacteria</taxon>
        <taxon>Alteromonadales</taxon>
        <taxon>Shewanellaceae</taxon>
        <taxon>Shewanella</taxon>
    </lineage>
</organism>
<accession>A0AAD1NM94</accession>